<keyword evidence="1" id="KW-0812">Transmembrane</keyword>
<name>E1RIN9_METP4</name>
<dbReference type="AlphaFoldDB" id="E1RIN9"/>
<proteinExistence type="predicted"/>
<dbReference type="OrthoDB" id="111965at2157"/>
<organism evidence="2 3">
    <name type="scientific">Methanolacinia petrolearia (strain DSM 11571 / OCM 486 / SEBR 4847)</name>
    <name type="common">Methanoplanus petrolearius</name>
    <dbReference type="NCBI Taxonomy" id="679926"/>
    <lineage>
        <taxon>Archaea</taxon>
        <taxon>Methanobacteriati</taxon>
        <taxon>Methanobacteriota</taxon>
        <taxon>Stenosarchaea group</taxon>
        <taxon>Methanomicrobia</taxon>
        <taxon>Methanomicrobiales</taxon>
        <taxon>Methanomicrobiaceae</taxon>
        <taxon>Methanolacinia</taxon>
    </lineage>
</organism>
<evidence type="ECO:0008006" key="4">
    <source>
        <dbReference type="Google" id="ProtNLM"/>
    </source>
</evidence>
<gene>
    <name evidence="2" type="ordered locus">Mpet_1879</name>
</gene>
<dbReference type="HOGENOM" id="CLU_1140574_0_0_2"/>
<dbReference type="GeneID" id="9744356"/>
<dbReference type="RefSeq" id="WP_013329808.1">
    <property type="nucleotide sequence ID" value="NC_014507.1"/>
</dbReference>
<keyword evidence="1" id="KW-0472">Membrane</keyword>
<dbReference type="Proteomes" id="UP000006565">
    <property type="component" value="Chromosome"/>
</dbReference>
<dbReference type="eggNOG" id="arCOG11246">
    <property type="taxonomic scope" value="Archaea"/>
</dbReference>
<keyword evidence="1" id="KW-1133">Transmembrane helix</keyword>
<dbReference type="KEGG" id="mpi:Mpet_1879"/>
<feature type="transmembrane region" description="Helical" evidence="1">
    <location>
        <begin position="7"/>
        <end position="27"/>
    </location>
</feature>
<accession>E1RIN9</accession>
<keyword evidence="3" id="KW-1185">Reference proteome</keyword>
<evidence type="ECO:0000313" key="2">
    <source>
        <dbReference type="EMBL" id="ADN36631.1"/>
    </source>
</evidence>
<dbReference type="EMBL" id="CP002117">
    <property type="protein sequence ID" value="ADN36631.1"/>
    <property type="molecule type" value="Genomic_DNA"/>
</dbReference>
<reference evidence="2 3" key="1">
    <citation type="journal article" date="2010" name="Stand. Genomic Sci.">
        <title>Complete genome sequence of Methanoplanus petrolearius type strain (SEBR 4847).</title>
        <authorList>
            <person name="Brambilla E."/>
            <person name="Djao O.D."/>
            <person name="Daligault H."/>
            <person name="Lapidus A."/>
            <person name="Lucas S."/>
            <person name="Hammon N."/>
            <person name="Nolan M."/>
            <person name="Tice H."/>
            <person name="Cheng J.F."/>
            <person name="Han C."/>
            <person name="Tapia R."/>
            <person name="Goodwin L."/>
            <person name="Pitluck S."/>
            <person name="Liolios K."/>
            <person name="Ivanova N."/>
            <person name="Mavromatis K."/>
            <person name="Mikhailova N."/>
            <person name="Pati A."/>
            <person name="Chen A."/>
            <person name="Palaniappan K."/>
            <person name="Land M."/>
            <person name="Hauser L."/>
            <person name="Chang Y.J."/>
            <person name="Jeffries C.D."/>
            <person name="Rohde M."/>
            <person name="Spring S."/>
            <person name="Sikorski J."/>
            <person name="Goker M."/>
            <person name="Woyke T."/>
            <person name="Bristow J."/>
            <person name="Eisen J.A."/>
            <person name="Markowitz V."/>
            <person name="Hugenholtz P."/>
            <person name="Kyrpides N.C."/>
            <person name="Klenk H.P."/>
        </authorList>
    </citation>
    <scope>NUCLEOTIDE SEQUENCE [LARGE SCALE GENOMIC DNA]</scope>
    <source>
        <strain evidence="3">DSM 11571 / OCM 486 / SEBR 4847</strain>
    </source>
</reference>
<evidence type="ECO:0000256" key="1">
    <source>
        <dbReference type="SAM" id="Phobius"/>
    </source>
</evidence>
<evidence type="ECO:0000313" key="3">
    <source>
        <dbReference type="Proteomes" id="UP000006565"/>
    </source>
</evidence>
<dbReference type="STRING" id="679926.Mpet_1879"/>
<protein>
    <recommendedName>
        <fullName evidence="4">Gingipain domain-containing protein</fullName>
    </recommendedName>
</protein>
<sequence precursor="true">MKKKITLFLSVLITITIVFIIFTYIILGNNVPGDNVQSFSTSPALSNNTNARCYGGYPWVEEEVYGRDVSATTIHADRILNEIGYSSDYYLESDPDLMLTNLSNSSVIYYIGHGCPSALCFDSSSCVTQDDISEMDENELNELNMAVYISFGSASDSRFGNVAYETYRKGAKSVLGFDSVLLMENSKKWSDYYMDGLKENFTVRNSADSALWDEMLYYGGDTGNLEFVKIYGSENIRIRRVPN</sequence>